<dbReference type="EMBL" id="JAICCF010000001">
    <property type="protein sequence ID" value="MBW8682956.1"/>
    <property type="molecule type" value="Genomic_DNA"/>
</dbReference>
<feature type="transmembrane region" description="Helical" evidence="1">
    <location>
        <begin position="213"/>
        <end position="238"/>
    </location>
</feature>
<sequence length="474" mass="52835">MLLLLTTKEWLAGIRTYALPAALLTLLLLIGIAFAGTYKRAESLRQSRVEANAHFRQQWEQLQTGDPHSAAHFGTYIFKPITLLSGFDGGLESVTGTSMRVEAHVQHAMAAPPARAADAYLRFGALTPASVLQLFFPLLIIFSCYNAYLQEKHAGTLKLLLIQGATHRTIISSKTRYYLAVVNVMLIAGLLVCIPALLFTGTPASDEALPLRLMILVLAYSSYCSIFVLITMVISVIAANARQALILLSGIWLIWNIIIPRLGPGLAARIYPLPSQYLVQEQIEKGIKMGIDGQTPREERQQQVIAATLKQYQVTSIDALPVNMNALLMQAGEDYSQRVYEHYTAKTDSIIDLQNRFTGYFALADPYLAVNSLSMALCGTDYLQQKHFDHTARTYRNDFIRRLNHELAYGGSRTGDEHWKVSASFYKSIPVFRYIPVSLSAVLRSQAWMIASLLLWLTTGIVLLQIIARYVTTE</sequence>
<dbReference type="RefSeq" id="WP_220248189.1">
    <property type="nucleotide sequence ID" value="NZ_JAICCF010000001.1"/>
</dbReference>
<keyword evidence="3" id="KW-1185">Reference proteome</keyword>
<dbReference type="Pfam" id="PF12040">
    <property type="entry name" value="DUF3526"/>
    <property type="match status" value="1"/>
</dbReference>
<accession>A0ABS7G676</accession>
<keyword evidence="1" id="KW-0812">Transmembrane</keyword>
<feature type="transmembrane region" description="Helical" evidence="1">
    <location>
        <begin position="177"/>
        <end position="201"/>
    </location>
</feature>
<dbReference type="PANTHER" id="PTHR43471:SF1">
    <property type="entry name" value="ABC TRANSPORTER PERMEASE PROTEIN NOSY-RELATED"/>
    <property type="match status" value="1"/>
</dbReference>
<keyword evidence="1" id="KW-1133">Transmembrane helix</keyword>
<dbReference type="PANTHER" id="PTHR43471">
    <property type="entry name" value="ABC TRANSPORTER PERMEASE"/>
    <property type="match status" value="1"/>
</dbReference>
<evidence type="ECO:0000313" key="3">
    <source>
        <dbReference type="Proteomes" id="UP000812961"/>
    </source>
</evidence>
<name>A0ABS7G676_9BACT</name>
<comment type="caution">
    <text evidence="2">The sequence shown here is derived from an EMBL/GenBank/DDBJ whole genome shotgun (WGS) entry which is preliminary data.</text>
</comment>
<keyword evidence="1" id="KW-0472">Membrane</keyword>
<evidence type="ECO:0000256" key="1">
    <source>
        <dbReference type="SAM" id="Phobius"/>
    </source>
</evidence>
<evidence type="ECO:0000313" key="2">
    <source>
        <dbReference type="EMBL" id="MBW8682956.1"/>
    </source>
</evidence>
<dbReference type="Pfam" id="PF12679">
    <property type="entry name" value="ABC2_membrane_2"/>
    <property type="match status" value="1"/>
</dbReference>
<gene>
    <name evidence="2" type="ORF">K1Y79_01300</name>
</gene>
<feature type="transmembrane region" description="Helical" evidence="1">
    <location>
        <begin position="447"/>
        <end position="468"/>
    </location>
</feature>
<reference evidence="2 3" key="1">
    <citation type="submission" date="2021-08" db="EMBL/GenBank/DDBJ databases">
        <title>The genome sequence of Chitinophaga sp. B61.</title>
        <authorList>
            <person name="Zhang X."/>
        </authorList>
    </citation>
    <scope>NUCLEOTIDE SEQUENCE [LARGE SCALE GENOMIC DNA]</scope>
    <source>
        <strain evidence="2 3">B61</strain>
    </source>
</reference>
<feature type="transmembrane region" description="Helical" evidence="1">
    <location>
        <begin position="244"/>
        <end position="263"/>
    </location>
</feature>
<proteinExistence type="predicted"/>
<organism evidence="2 3">
    <name type="scientific">Chitinophaga rhizophila</name>
    <dbReference type="NCBI Taxonomy" id="2866212"/>
    <lineage>
        <taxon>Bacteria</taxon>
        <taxon>Pseudomonadati</taxon>
        <taxon>Bacteroidota</taxon>
        <taxon>Chitinophagia</taxon>
        <taxon>Chitinophagales</taxon>
        <taxon>Chitinophagaceae</taxon>
        <taxon>Chitinophaga</taxon>
    </lineage>
</organism>
<dbReference type="Proteomes" id="UP000812961">
    <property type="component" value="Unassembled WGS sequence"/>
</dbReference>
<dbReference type="InterPro" id="IPR021913">
    <property type="entry name" value="DUF3526"/>
</dbReference>
<feature type="transmembrane region" description="Helical" evidence="1">
    <location>
        <begin position="125"/>
        <end position="148"/>
    </location>
</feature>
<feature type="transmembrane region" description="Helical" evidence="1">
    <location>
        <begin position="17"/>
        <end position="38"/>
    </location>
</feature>
<protein>
    <submittedName>
        <fullName evidence="2">DUF3526 domain-containing protein</fullName>
    </submittedName>
</protein>